<evidence type="ECO:0000313" key="3">
    <source>
        <dbReference type="Proteomes" id="UP001519667"/>
    </source>
</evidence>
<name>A0ABS5XIT6_9GAMM</name>
<dbReference type="Proteomes" id="UP001519667">
    <property type="component" value="Unassembled WGS sequence"/>
</dbReference>
<accession>A0ABS5XIT6</accession>
<sequence length="285" mass="29923">MRERPVPLSPGALARQGVDRVLLDAVIALVREAGCLIAAEVVRPGGPRGAGDKAEIDGEVEVMLHQGLTKLLPCDFVGEETGVQLTGHHYCWVVDPNDGTRDFLQGHLGSAISVGLLRECVPVLGVVYAPMTERGADCVAWTEGMPHLLRNGALIVQNVAQGGLAEGAQVFVSLAARARPTQNAELCAPATFYAMPSVAYRLARVAAGDGIAAVSLYAVSPHDVVAGHALLRAGGGGLWNEQGQALGYATPATFNQPVGYCFGGGEIACQELMRRPWQIVLADRA</sequence>
<dbReference type="InterPro" id="IPR000760">
    <property type="entry name" value="Inositol_monophosphatase-like"/>
</dbReference>
<dbReference type="RefSeq" id="WP_051050765.1">
    <property type="nucleotide sequence ID" value="NZ_JAGTIS010000006.1"/>
</dbReference>
<organism evidence="2 3">
    <name type="scientific">Metapseudomonas boanensis</name>
    <dbReference type="NCBI Taxonomy" id="2822138"/>
    <lineage>
        <taxon>Bacteria</taxon>
        <taxon>Pseudomonadati</taxon>
        <taxon>Pseudomonadota</taxon>
        <taxon>Gammaproteobacteria</taxon>
        <taxon>Pseudomonadales</taxon>
        <taxon>Pseudomonadaceae</taxon>
        <taxon>Metapseudomonas</taxon>
    </lineage>
</organism>
<dbReference type="SUPFAM" id="SSF56655">
    <property type="entry name" value="Carbohydrate phosphatase"/>
    <property type="match status" value="1"/>
</dbReference>
<gene>
    <name evidence="2" type="ORF">J7302_13340</name>
</gene>
<protein>
    <recommendedName>
        <fullName evidence="4">Inositol monophosphatase</fullName>
    </recommendedName>
</protein>
<evidence type="ECO:0000256" key="1">
    <source>
        <dbReference type="ARBA" id="ARBA00009759"/>
    </source>
</evidence>
<dbReference type="PANTHER" id="PTHR20854">
    <property type="entry name" value="INOSITOL MONOPHOSPHATASE"/>
    <property type="match status" value="1"/>
</dbReference>
<dbReference type="EMBL" id="JAGTIS010000006">
    <property type="protein sequence ID" value="MBT8767091.1"/>
    <property type="molecule type" value="Genomic_DNA"/>
</dbReference>
<reference evidence="2 3" key="1">
    <citation type="submission" date="2021-04" db="EMBL/GenBank/DDBJ databases">
        <title>Pseudomonas boanensis sp. nov., a bacterium isolated from river water used for household purposes in Boane District, Mozambique.</title>
        <authorList>
            <person name="Nicklasson M."/>
            <person name="Martin-Rodriguez A.J."/>
            <person name="Thorell K."/>
            <person name="Neves L."/>
            <person name="Mussagy A."/>
            <person name="Rydberg H.A."/>
            <person name="Hernroth B."/>
            <person name="Svensson-Stadler L."/>
            <person name="Sjoling A."/>
        </authorList>
    </citation>
    <scope>NUCLEOTIDE SEQUENCE [LARGE SCALE GENOMIC DNA]</scope>
    <source>
        <strain evidence="2 3">DB1</strain>
    </source>
</reference>
<dbReference type="Gene3D" id="3.30.540.10">
    <property type="entry name" value="Fructose-1,6-Bisphosphatase, subunit A, domain 1"/>
    <property type="match status" value="1"/>
</dbReference>
<comment type="similarity">
    <text evidence="1">Belongs to the inositol monophosphatase superfamily.</text>
</comment>
<dbReference type="PANTHER" id="PTHR20854:SF4">
    <property type="entry name" value="INOSITOL-1-MONOPHOSPHATASE-RELATED"/>
    <property type="match status" value="1"/>
</dbReference>
<keyword evidence="3" id="KW-1185">Reference proteome</keyword>
<proteinExistence type="inferred from homology"/>
<comment type="caution">
    <text evidence="2">The sequence shown here is derived from an EMBL/GenBank/DDBJ whole genome shotgun (WGS) entry which is preliminary data.</text>
</comment>
<evidence type="ECO:0008006" key="4">
    <source>
        <dbReference type="Google" id="ProtNLM"/>
    </source>
</evidence>
<evidence type="ECO:0000313" key="2">
    <source>
        <dbReference type="EMBL" id="MBT8767091.1"/>
    </source>
</evidence>
<dbReference type="Gene3D" id="3.40.190.80">
    <property type="match status" value="1"/>
</dbReference>
<dbReference type="Pfam" id="PF00459">
    <property type="entry name" value="Inositol_P"/>
    <property type="match status" value="1"/>
</dbReference>